<evidence type="ECO:0000313" key="10">
    <source>
        <dbReference type="EMBL" id="CAG9981296.1"/>
    </source>
</evidence>
<comment type="cofactor">
    <cofactor evidence="1">
        <name>Co(2+)</name>
        <dbReference type="ChEBI" id="CHEBI:48828"/>
    </cofactor>
</comment>
<dbReference type="InterPro" id="IPR011330">
    <property type="entry name" value="Glyco_hydro/deAcase_b/a-brl"/>
</dbReference>
<gene>
    <name evidence="10" type="ORF">CBYS24578_00008290</name>
</gene>
<organism evidence="10 11">
    <name type="scientific">Clonostachys byssicola</name>
    <dbReference type="NCBI Taxonomy" id="160290"/>
    <lineage>
        <taxon>Eukaryota</taxon>
        <taxon>Fungi</taxon>
        <taxon>Dikarya</taxon>
        <taxon>Ascomycota</taxon>
        <taxon>Pezizomycotina</taxon>
        <taxon>Sordariomycetes</taxon>
        <taxon>Hypocreomycetidae</taxon>
        <taxon>Hypocreales</taxon>
        <taxon>Bionectriaceae</taxon>
        <taxon>Clonostachys</taxon>
    </lineage>
</organism>
<dbReference type="Pfam" id="PF01522">
    <property type="entry name" value="Polysacc_deac_1"/>
    <property type="match status" value="1"/>
</dbReference>
<dbReference type="OrthoDB" id="407355at2759"/>
<dbReference type="Proteomes" id="UP000754883">
    <property type="component" value="Unassembled WGS sequence"/>
</dbReference>
<dbReference type="GO" id="GO:0016810">
    <property type="term" value="F:hydrolase activity, acting on carbon-nitrogen (but not peptide) bonds"/>
    <property type="evidence" value="ECO:0007669"/>
    <property type="project" value="InterPro"/>
</dbReference>
<feature type="chain" id="PRO_5040416868" description="NodB homology domain-containing protein" evidence="8">
    <location>
        <begin position="18"/>
        <end position="434"/>
    </location>
</feature>
<accession>A0A9N9U8K2</accession>
<feature type="compositionally biased region" description="Polar residues" evidence="7">
    <location>
        <begin position="31"/>
        <end position="41"/>
    </location>
</feature>
<dbReference type="PANTHER" id="PTHR46471">
    <property type="entry name" value="CHITIN DEACETYLASE"/>
    <property type="match status" value="1"/>
</dbReference>
<dbReference type="GO" id="GO:0005975">
    <property type="term" value="P:carbohydrate metabolic process"/>
    <property type="evidence" value="ECO:0007669"/>
    <property type="project" value="InterPro"/>
</dbReference>
<feature type="region of interest" description="Disordered" evidence="7">
    <location>
        <begin position="22"/>
        <end position="220"/>
    </location>
</feature>
<evidence type="ECO:0000256" key="7">
    <source>
        <dbReference type="SAM" id="MobiDB-lite"/>
    </source>
</evidence>
<keyword evidence="2" id="KW-0479">Metal-binding</keyword>
<evidence type="ECO:0000259" key="9">
    <source>
        <dbReference type="PROSITE" id="PS51677"/>
    </source>
</evidence>
<comment type="caution">
    <text evidence="10">The sequence shown here is derived from an EMBL/GenBank/DDBJ whole genome shotgun (WGS) entry which is preliminary data.</text>
</comment>
<reference evidence="11" key="1">
    <citation type="submission" date="2019-06" db="EMBL/GenBank/DDBJ databases">
        <authorList>
            <person name="Broberg M."/>
        </authorList>
    </citation>
    <scope>NUCLEOTIDE SEQUENCE [LARGE SCALE GENOMIC DNA]</scope>
</reference>
<feature type="compositionally biased region" description="Low complexity" evidence="7">
    <location>
        <begin position="42"/>
        <end position="208"/>
    </location>
</feature>
<feature type="signal peptide" evidence="8">
    <location>
        <begin position="1"/>
        <end position="17"/>
    </location>
</feature>
<keyword evidence="3 8" id="KW-0732">Signal</keyword>
<dbReference type="EMBL" id="CABFNO020001323">
    <property type="protein sequence ID" value="CAG9981296.1"/>
    <property type="molecule type" value="Genomic_DNA"/>
</dbReference>
<protein>
    <recommendedName>
        <fullName evidence="9">NodB homology domain-containing protein</fullName>
    </recommendedName>
</protein>
<evidence type="ECO:0000256" key="4">
    <source>
        <dbReference type="ARBA" id="ARBA00022801"/>
    </source>
</evidence>
<evidence type="ECO:0000256" key="1">
    <source>
        <dbReference type="ARBA" id="ARBA00001941"/>
    </source>
</evidence>
<keyword evidence="4" id="KW-0378">Hydrolase</keyword>
<proteinExistence type="predicted"/>
<evidence type="ECO:0000313" key="11">
    <source>
        <dbReference type="Proteomes" id="UP000754883"/>
    </source>
</evidence>
<dbReference type="InterPro" id="IPR002509">
    <property type="entry name" value="NODB_dom"/>
</dbReference>
<dbReference type="Gene3D" id="3.20.20.370">
    <property type="entry name" value="Glycoside hydrolase/deacetylase"/>
    <property type="match status" value="1"/>
</dbReference>
<dbReference type="GO" id="GO:0046872">
    <property type="term" value="F:metal ion binding"/>
    <property type="evidence" value="ECO:0007669"/>
    <property type="project" value="UniProtKB-KW"/>
</dbReference>
<evidence type="ECO:0000256" key="8">
    <source>
        <dbReference type="SAM" id="SignalP"/>
    </source>
</evidence>
<dbReference type="PANTHER" id="PTHR46471:SF2">
    <property type="entry name" value="CHITIN DEACETYLASE-RELATED"/>
    <property type="match status" value="1"/>
</dbReference>
<name>A0A9N9U8K2_9HYPO</name>
<dbReference type="AlphaFoldDB" id="A0A9N9U8K2"/>
<sequence length="434" mass="44570">MYFTNIFLFGLVATATALPQKRGGRRKCSSVFPSTTGTSDRVSTTPILSSSSSIVVTPTSSDPFSTPIVSTPVSSSATPSTSSEVASTPVSSESSATTPGTTPPASTTPESSTVASSTPGSSTESSTPIASSTDSSSTVPSSTPSSTSESSTPVESSTVPSSTPSSTSESSTPVASSTVSSSTIASTTSIASTTAASTTVASTTAASTGPARPRPTAAGDIPAGVEYHSCTFPGQVGLAFAQGPYAYTAEALDLLDASGFKATFFLNGNNWGSIYDYSSVVQRMYTSGHQIGSNTWNNADLSTLDKTGIENELYQLEDALRSIVGVYPTYLLPPNGNTNQLVRDTAASLGYKIIKPDIITYDEEHQSDIQTAISNFDSGLDAGGSIALVHDVYQATVESMLPAMIQSIQQRGLTAVTLAQCFARPASYSYSTAP</sequence>
<evidence type="ECO:0000256" key="3">
    <source>
        <dbReference type="ARBA" id="ARBA00022729"/>
    </source>
</evidence>
<keyword evidence="6" id="KW-0170">Cobalt</keyword>
<keyword evidence="11" id="KW-1185">Reference proteome</keyword>
<reference evidence="10 11" key="2">
    <citation type="submission" date="2021-10" db="EMBL/GenBank/DDBJ databases">
        <authorList>
            <person name="Piombo E."/>
        </authorList>
    </citation>
    <scope>NUCLEOTIDE SEQUENCE [LARGE SCALE GENOMIC DNA]</scope>
</reference>
<evidence type="ECO:0000256" key="5">
    <source>
        <dbReference type="ARBA" id="ARBA00023277"/>
    </source>
</evidence>
<feature type="domain" description="NodB homology" evidence="9">
    <location>
        <begin position="234"/>
        <end position="416"/>
    </location>
</feature>
<keyword evidence="5" id="KW-0119">Carbohydrate metabolism</keyword>
<evidence type="ECO:0000256" key="6">
    <source>
        <dbReference type="ARBA" id="ARBA00023285"/>
    </source>
</evidence>
<evidence type="ECO:0000256" key="2">
    <source>
        <dbReference type="ARBA" id="ARBA00022723"/>
    </source>
</evidence>
<dbReference type="PROSITE" id="PS51677">
    <property type="entry name" value="NODB"/>
    <property type="match status" value="1"/>
</dbReference>
<dbReference type="SUPFAM" id="SSF88713">
    <property type="entry name" value="Glycoside hydrolase/deacetylase"/>
    <property type="match status" value="1"/>
</dbReference>